<proteinExistence type="predicted"/>
<accession>X1CIF4</accession>
<dbReference type="AlphaFoldDB" id="X1CIF4"/>
<evidence type="ECO:0008006" key="3">
    <source>
        <dbReference type="Google" id="ProtNLM"/>
    </source>
</evidence>
<feature type="non-terminal residue" evidence="2">
    <location>
        <position position="1"/>
    </location>
</feature>
<keyword evidence="1" id="KW-1133">Transmembrane helix</keyword>
<dbReference type="EMBL" id="BART01011356">
    <property type="protein sequence ID" value="GAG84026.1"/>
    <property type="molecule type" value="Genomic_DNA"/>
</dbReference>
<comment type="caution">
    <text evidence="2">The sequence shown here is derived from an EMBL/GenBank/DDBJ whole genome shotgun (WGS) entry which is preliminary data.</text>
</comment>
<gene>
    <name evidence="2" type="ORF">S01H4_24235</name>
</gene>
<reference evidence="2" key="1">
    <citation type="journal article" date="2014" name="Front. Microbiol.">
        <title>High frequency of phylogenetically diverse reductive dehalogenase-homologous genes in deep subseafloor sedimentary metagenomes.</title>
        <authorList>
            <person name="Kawai M."/>
            <person name="Futagami T."/>
            <person name="Toyoda A."/>
            <person name="Takaki Y."/>
            <person name="Nishi S."/>
            <person name="Hori S."/>
            <person name="Arai W."/>
            <person name="Tsubouchi T."/>
            <person name="Morono Y."/>
            <person name="Uchiyama I."/>
            <person name="Ito T."/>
            <person name="Fujiyama A."/>
            <person name="Inagaki F."/>
            <person name="Takami H."/>
        </authorList>
    </citation>
    <scope>NUCLEOTIDE SEQUENCE</scope>
    <source>
        <strain evidence="2">Expedition CK06-06</strain>
    </source>
</reference>
<evidence type="ECO:0000256" key="1">
    <source>
        <dbReference type="SAM" id="Phobius"/>
    </source>
</evidence>
<name>X1CIF4_9ZZZZ</name>
<feature type="transmembrane region" description="Helical" evidence="1">
    <location>
        <begin position="108"/>
        <end position="132"/>
    </location>
</feature>
<keyword evidence="1" id="KW-0472">Membrane</keyword>
<evidence type="ECO:0000313" key="2">
    <source>
        <dbReference type="EMBL" id="GAG84026.1"/>
    </source>
</evidence>
<sequence length="205" mass="23052">SNMRVFVNLFIYVTAGEGTIIGIIPNTFEVAELNYLSSSDKYEGTFTIPITMQYSTIAGIKSVSTATEFDTSTNTGYLGVLIITAYDSEGGSDEFAIILIISEQPIDFSFIIIIVLVVIGIIGFAGMLIYFAKKQKRSKITQYQPMYQDYYYEPSIEKPEETYLTPDPLSHLEQFYCPFCGQFVTQPKKFCPHCGESLTFNETNE</sequence>
<protein>
    <recommendedName>
        <fullName evidence="3">Zinc-ribbon domain-containing protein</fullName>
    </recommendedName>
</protein>
<organism evidence="2">
    <name type="scientific">marine sediment metagenome</name>
    <dbReference type="NCBI Taxonomy" id="412755"/>
    <lineage>
        <taxon>unclassified sequences</taxon>
        <taxon>metagenomes</taxon>
        <taxon>ecological metagenomes</taxon>
    </lineage>
</organism>
<keyword evidence="1" id="KW-0812">Transmembrane</keyword>